<dbReference type="HOGENOM" id="CLU_3142695_0_0_1"/>
<dbReference type="KEGG" id="abp:AGABI1DRAFT124808"/>
<keyword evidence="2" id="KW-1185">Reference proteome</keyword>
<dbReference type="GeneID" id="18826209"/>
<accession>K5XFX9</accession>
<gene>
    <name evidence="1" type="ORF">AGABI1DRAFT_124808</name>
</gene>
<protein>
    <submittedName>
        <fullName evidence="1">Uncharacterized protein</fullName>
    </submittedName>
</protein>
<name>K5XFX9_AGABU</name>
<evidence type="ECO:0000313" key="2">
    <source>
        <dbReference type="Proteomes" id="UP000008493"/>
    </source>
</evidence>
<proteinExistence type="predicted"/>
<dbReference type="EMBL" id="JH971386">
    <property type="protein sequence ID" value="EKM82328.1"/>
    <property type="molecule type" value="Genomic_DNA"/>
</dbReference>
<dbReference type="RefSeq" id="XP_007326372.1">
    <property type="nucleotide sequence ID" value="XM_007326310.1"/>
</dbReference>
<reference evidence="2" key="1">
    <citation type="journal article" date="2012" name="Proc. Natl. Acad. Sci. U.S.A.">
        <title>Genome sequence of the button mushroom Agaricus bisporus reveals mechanisms governing adaptation to a humic-rich ecological niche.</title>
        <authorList>
            <person name="Morin E."/>
            <person name="Kohler A."/>
            <person name="Baker A.R."/>
            <person name="Foulongne-Oriol M."/>
            <person name="Lombard V."/>
            <person name="Nagy L.G."/>
            <person name="Ohm R.A."/>
            <person name="Patyshakuliyeva A."/>
            <person name="Brun A."/>
            <person name="Aerts A.L."/>
            <person name="Bailey A.M."/>
            <person name="Billette C."/>
            <person name="Coutinho P.M."/>
            <person name="Deakin G."/>
            <person name="Doddapaneni H."/>
            <person name="Floudas D."/>
            <person name="Grimwood J."/>
            <person name="Hilden K."/>
            <person name="Kuees U."/>
            <person name="LaButti K.M."/>
            <person name="Lapidus A."/>
            <person name="Lindquist E.A."/>
            <person name="Lucas S.M."/>
            <person name="Murat C."/>
            <person name="Riley R.W."/>
            <person name="Salamov A.A."/>
            <person name="Schmutz J."/>
            <person name="Subramanian V."/>
            <person name="Woesten H.A.B."/>
            <person name="Xu J."/>
            <person name="Eastwood D.C."/>
            <person name="Foster G.D."/>
            <person name="Sonnenberg A.S."/>
            <person name="Cullen D."/>
            <person name="de Vries R.P."/>
            <person name="Lundell T."/>
            <person name="Hibbett D.S."/>
            <person name="Henrissat B."/>
            <person name="Burton K.S."/>
            <person name="Kerrigan R.W."/>
            <person name="Challen M.P."/>
            <person name="Grigoriev I.V."/>
            <person name="Martin F."/>
        </authorList>
    </citation>
    <scope>NUCLEOTIDE SEQUENCE [LARGE SCALE GENOMIC DNA]</scope>
    <source>
        <strain evidence="2">JB137-S8 / ATCC MYA-4627 / FGSC 10392</strain>
    </source>
</reference>
<dbReference type="InParanoid" id="K5XFX9"/>
<evidence type="ECO:0000313" key="1">
    <source>
        <dbReference type="EMBL" id="EKM82328.1"/>
    </source>
</evidence>
<sequence>MIGEDQTAQILGPAWSVCKETGYHHSYGTETSPPALYILPSDSYAKNPN</sequence>
<dbReference type="AlphaFoldDB" id="K5XFX9"/>
<dbReference type="Proteomes" id="UP000008493">
    <property type="component" value="Unassembled WGS sequence"/>
</dbReference>
<organism evidence="1 2">
    <name type="scientific">Agaricus bisporus var. burnettii (strain JB137-S8 / ATCC MYA-4627 / FGSC 10392)</name>
    <name type="common">White button mushroom</name>
    <dbReference type="NCBI Taxonomy" id="597362"/>
    <lineage>
        <taxon>Eukaryota</taxon>
        <taxon>Fungi</taxon>
        <taxon>Dikarya</taxon>
        <taxon>Basidiomycota</taxon>
        <taxon>Agaricomycotina</taxon>
        <taxon>Agaricomycetes</taxon>
        <taxon>Agaricomycetidae</taxon>
        <taxon>Agaricales</taxon>
        <taxon>Agaricineae</taxon>
        <taxon>Agaricaceae</taxon>
        <taxon>Agaricus</taxon>
    </lineage>
</organism>